<dbReference type="Pfam" id="PF10358">
    <property type="entry name" value="NT-C2"/>
    <property type="match status" value="1"/>
</dbReference>
<feature type="region of interest" description="Disordered" evidence="1">
    <location>
        <begin position="179"/>
        <end position="202"/>
    </location>
</feature>
<feature type="compositionally biased region" description="Polar residues" evidence="1">
    <location>
        <begin position="109"/>
        <end position="125"/>
    </location>
</feature>
<proteinExistence type="predicted"/>
<feature type="compositionally biased region" description="Basic and acidic residues" evidence="1">
    <location>
        <begin position="411"/>
        <end position="425"/>
    </location>
</feature>
<feature type="compositionally biased region" description="Low complexity" evidence="1">
    <location>
        <begin position="136"/>
        <end position="148"/>
    </location>
</feature>
<dbReference type="InterPro" id="IPR019448">
    <property type="entry name" value="NT-C2"/>
</dbReference>
<evidence type="ECO:0000256" key="1">
    <source>
        <dbReference type="SAM" id="MobiDB-lite"/>
    </source>
</evidence>
<evidence type="ECO:0000313" key="4">
    <source>
        <dbReference type="Proteomes" id="UP001222932"/>
    </source>
</evidence>
<protein>
    <recommendedName>
        <fullName evidence="2">C2 NT-type domain-containing protein</fullName>
    </recommendedName>
</protein>
<name>A0AAD3Y9U5_9TREE</name>
<organism evidence="3 4">
    <name type="scientific">Cutaneotrichosporon spelunceum</name>
    <dbReference type="NCBI Taxonomy" id="1672016"/>
    <lineage>
        <taxon>Eukaryota</taxon>
        <taxon>Fungi</taxon>
        <taxon>Dikarya</taxon>
        <taxon>Basidiomycota</taxon>
        <taxon>Agaricomycotina</taxon>
        <taxon>Tremellomycetes</taxon>
        <taxon>Trichosporonales</taxon>
        <taxon>Trichosporonaceae</taxon>
        <taxon>Cutaneotrichosporon</taxon>
    </lineage>
</organism>
<accession>A0AAD3Y9U5</accession>
<evidence type="ECO:0000259" key="2">
    <source>
        <dbReference type="Pfam" id="PF10358"/>
    </source>
</evidence>
<keyword evidence="4" id="KW-1185">Reference proteome</keyword>
<feature type="compositionally biased region" description="Polar residues" evidence="1">
    <location>
        <begin position="379"/>
        <end position="390"/>
    </location>
</feature>
<dbReference type="PANTHER" id="PTHR21456">
    <property type="entry name" value="FAMILY WITH SEQUENCE SIMILARITY 102"/>
    <property type="match status" value="1"/>
</dbReference>
<feature type="compositionally biased region" description="Low complexity" evidence="1">
    <location>
        <begin position="458"/>
        <end position="470"/>
    </location>
</feature>
<feature type="region of interest" description="Disordered" evidence="1">
    <location>
        <begin position="1"/>
        <end position="27"/>
    </location>
</feature>
<comment type="caution">
    <text evidence="3">The sequence shown here is derived from an EMBL/GenBank/DDBJ whole genome shotgun (WGS) entry which is preliminary data.</text>
</comment>
<feature type="region of interest" description="Disordered" evidence="1">
    <location>
        <begin position="362"/>
        <end position="470"/>
    </location>
</feature>
<dbReference type="InterPro" id="IPR039931">
    <property type="entry name" value="EEIG1/2-like"/>
</dbReference>
<feature type="region of interest" description="Disordered" evidence="1">
    <location>
        <begin position="106"/>
        <end position="162"/>
    </location>
</feature>
<evidence type="ECO:0000313" key="3">
    <source>
        <dbReference type="EMBL" id="GMK54353.1"/>
    </source>
</evidence>
<feature type="region of interest" description="Disordered" evidence="1">
    <location>
        <begin position="235"/>
        <end position="260"/>
    </location>
</feature>
<sequence length="662" mass="71297">MSLRTTQTGSGTSTPVLQSSSAKQRSLQVLSTMPSPNFLLRPQQTLPPSIVSRSANFTAVNATLNDAPAHNKEASAGSGPASSIDTVSSSSVALGHIANIDGVLDDGVSPSQSATQSTYSLNSAITKPGGLPVPGTSSHRTSTSRSDTAPASVASDDQGSVTSTLPSYAGSIYSVGSAGAPASVDSGAHSNAHSPDSTERRGMTPIEKIHAHSVQWEYEVQYVVRIPLGKPVPVADVGKSRQPSPTRRSRTLPILGEGPMSDSGLKLEIEELHDGNNTHPRPFGHVNIDLAPFAELGNTSRKFLLKDSKTNATMRISIDMRFIGGQQHWATPQLTEGHFVNDMSELTGDDGNAYKERLQLIPTASRSSDSATSSCMSGRPSNHVGNSETSAARPAPSAKTIASQHAKRKYKSYEHHLRPEVRSARTQEQSMSGDLNPRRFPATSAGPSQGAFGKPETESTMSSTRTDTSSVSTRAILASQPMQTSPTSSSLFQGSQGGYFDTPSTRTNLALESPSTCTRGVNASEDPFSLNEVSLTSPILAPLSPDQSPTSMRFATRMRRHSNHTLYLRDRRDYSDDLQPDLVIEHVFNPRAAEEVGPFTFVPNEEDEDMMFEDGLDGFQLDTEPDRPVQHRRWSRIRRRVINSTHRKPTSLEDEDVSSAVY</sequence>
<gene>
    <name evidence="3" type="ORF">CspeluHIS016_0109390</name>
</gene>
<dbReference type="EMBL" id="BTCM01000001">
    <property type="protein sequence ID" value="GMK54353.1"/>
    <property type="molecule type" value="Genomic_DNA"/>
</dbReference>
<reference evidence="3" key="1">
    <citation type="journal article" date="2023" name="BMC Genomics">
        <title>Chromosome-level genome assemblies of Cutaneotrichosporon spp. (Trichosporonales, Basidiomycota) reveal imbalanced evolution between nucleotide sequences and chromosome synteny.</title>
        <authorList>
            <person name="Kobayashi Y."/>
            <person name="Kayamori A."/>
            <person name="Aoki K."/>
            <person name="Shiwa Y."/>
            <person name="Matsutani M."/>
            <person name="Fujita N."/>
            <person name="Sugita T."/>
            <person name="Iwasaki W."/>
            <person name="Tanaka N."/>
            <person name="Takashima M."/>
        </authorList>
    </citation>
    <scope>NUCLEOTIDE SEQUENCE</scope>
    <source>
        <strain evidence="3">HIS016</strain>
    </source>
</reference>
<reference evidence="3" key="2">
    <citation type="submission" date="2023-06" db="EMBL/GenBank/DDBJ databases">
        <authorList>
            <person name="Kobayashi Y."/>
            <person name="Kayamori A."/>
            <person name="Aoki K."/>
            <person name="Shiwa Y."/>
            <person name="Fujita N."/>
            <person name="Sugita T."/>
            <person name="Iwasaki W."/>
            <person name="Tanaka N."/>
            <person name="Takashima M."/>
        </authorList>
    </citation>
    <scope>NUCLEOTIDE SEQUENCE</scope>
    <source>
        <strain evidence="3">HIS016</strain>
    </source>
</reference>
<feature type="domain" description="C2 NT-type" evidence="2">
    <location>
        <begin position="267"/>
        <end position="325"/>
    </location>
</feature>
<dbReference type="PANTHER" id="PTHR21456:SF1">
    <property type="entry name" value="C2 NT-TYPE DOMAIN-CONTAINING PROTEIN"/>
    <property type="match status" value="1"/>
</dbReference>
<dbReference type="AlphaFoldDB" id="A0AAD3Y9U5"/>
<feature type="compositionally biased region" description="Low complexity" evidence="1">
    <location>
        <begin position="365"/>
        <end position="377"/>
    </location>
</feature>
<dbReference type="Proteomes" id="UP001222932">
    <property type="component" value="Unassembled WGS sequence"/>
</dbReference>